<feature type="domain" description="Right handed beta helix" evidence="1">
    <location>
        <begin position="221"/>
        <end position="369"/>
    </location>
</feature>
<keyword evidence="3" id="KW-1185">Reference proteome</keyword>
<organism evidence="2 3">
    <name type="scientific">Algoriphagus yeomjeoni</name>
    <dbReference type="NCBI Taxonomy" id="291403"/>
    <lineage>
        <taxon>Bacteria</taxon>
        <taxon>Pseudomonadati</taxon>
        <taxon>Bacteroidota</taxon>
        <taxon>Cytophagia</taxon>
        <taxon>Cytophagales</taxon>
        <taxon>Cyclobacteriaceae</taxon>
        <taxon>Algoriphagus</taxon>
    </lineage>
</organism>
<dbReference type="GO" id="GO:0016829">
    <property type="term" value="F:lyase activity"/>
    <property type="evidence" value="ECO:0007669"/>
    <property type="project" value="UniProtKB-KW"/>
</dbReference>
<evidence type="ECO:0000259" key="1">
    <source>
        <dbReference type="Pfam" id="PF13229"/>
    </source>
</evidence>
<comment type="caution">
    <text evidence="2">The sequence shown here is derived from an EMBL/GenBank/DDBJ whole genome shotgun (WGS) entry which is preliminary data.</text>
</comment>
<dbReference type="Gene3D" id="2.160.20.10">
    <property type="entry name" value="Single-stranded right-handed beta-helix, Pectin lyase-like"/>
    <property type="match status" value="1"/>
</dbReference>
<proteinExistence type="predicted"/>
<protein>
    <submittedName>
        <fullName evidence="2">Parallel beta helix pectate lyase-like protein</fullName>
    </submittedName>
</protein>
<dbReference type="InterPro" id="IPR039448">
    <property type="entry name" value="Beta_helix"/>
</dbReference>
<reference evidence="2 3" key="1">
    <citation type="submission" date="2018-06" db="EMBL/GenBank/DDBJ databases">
        <title>Genomic Encyclopedia of Archaeal and Bacterial Type Strains, Phase II (KMG-II): from individual species to whole genera.</title>
        <authorList>
            <person name="Goeker M."/>
        </authorList>
    </citation>
    <scope>NUCLEOTIDE SEQUENCE [LARGE SCALE GENOMIC DNA]</scope>
    <source>
        <strain evidence="2 3">DSM 23446</strain>
    </source>
</reference>
<accession>A0A327PKG4</accession>
<dbReference type="SUPFAM" id="SSF51126">
    <property type="entry name" value="Pectin lyase-like"/>
    <property type="match status" value="1"/>
</dbReference>
<gene>
    <name evidence="2" type="ORF">LV83_01321</name>
</gene>
<name>A0A327PKG4_9BACT</name>
<dbReference type="Proteomes" id="UP000249610">
    <property type="component" value="Unassembled WGS sequence"/>
</dbReference>
<evidence type="ECO:0000313" key="2">
    <source>
        <dbReference type="EMBL" id="RAI92093.1"/>
    </source>
</evidence>
<dbReference type="Pfam" id="PF13229">
    <property type="entry name" value="Beta_helix"/>
    <property type="match status" value="1"/>
</dbReference>
<dbReference type="OrthoDB" id="976933at2"/>
<sequence length="564" mass="61708">MTNSEKKNKKGSRSVNSGLIKLTVLLSMTFMVNFQCLATEYYFHPRFGNDQNTGKSKDQAFKSLKKVASLDLKGGDKLLLAGGETFYETLDLTGKNGSVENPIFIDSYDEQLSGEVTKSQIDAKGLENGILIKNSNYISVKNLKIAAAGFGDSSPIGTMRIGVLITVTKDLNTRGITLEKLEIEDVFYENKGFQRGQEEVRSANGTQKYGWGIRLINATESGMIEEVKILDCSISNLSHTGIKLTGGSNQGIRNITISRNTVSKTGGPGIQMSGVKFVYVSENEVTYSGSNDDSRKWGRGSGLWTWGSSMVLIEKNKFMYANGPGDSAGAHIDFNCDNIVLQYNLSAHNAGGFCEILGNNYNCAYRYNISINDGFREKGVSGAFQEGKVFWLSGYQGNQKARKGPVNSYFYNNTIFVNEEHVSKIAIDNRSRGVLIANNIFHLMGGASLVEGDQYMPDDSESRQVIDVIFENNLFLKEAMWPSSAAILENKSLVGNASFSNPGGLALEDYIPLNIELVQLGITIPFIPYDDFGLMEGLNLKKDILGNQISGTPSIGAIQVKANQ</sequence>
<keyword evidence="2" id="KW-0456">Lyase</keyword>
<dbReference type="RefSeq" id="WP_111610734.1">
    <property type="nucleotide sequence ID" value="NZ_QLLK01000003.1"/>
</dbReference>
<dbReference type="AlphaFoldDB" id="A0A327PKG4"/>
<dbReference type="InterPro" id="IPR012334">
    <property type="entry name" value="Pectin_lyas_fold"/>
</dbReference>
<evidence type="ECO:0000313" key="3">
    <source>
        <dbReference type="Proteomes" id="UP000249610"/>
    </source>
</evidence>
<dbReference type="EMBL" id="QLLK01000003">
    <property type="protein sequence ID" value="RAI92093.1"/>
    <property type="molecule type" value="Genomic_DNA"/>
</dbReference>
<dbReference type="InterPro" id="IPR011050">
    <property type="entry name" value="Pectin_lyase_fold/virulence"/>
</dbReference>
<dbReference type="SMART" id="SM00710">
    <property type="entry name" value="PbH1"/>
    <property type="match status" value="6"/>
</dbReference>
<dbReference type="InterPro" id="IPR006626">
    <property type="entry name" value="PbH1"/>
</dbReference>